<feature type="transmembrane region" description="Helical" evidence="1">
    <location>
        <begin position="101"/>
        <end position="127"/>
    </location>
</feature>
<feature type="transmembrane region" description="Helical" evidence="1">
    <location>
        <begin position="133"/>
        <end position="152"/>
    </location>
</feature>
<dbReference type="EMBL" id="BMZD01000006">
    <property type="protein sequence ID" value="GHA03375.1"/>
    <property type="molecule type" value="Genomic_DNA"/>
</dbReference>
<feature type="transmembrane region" description="Helical" evidence="1">
    <location>
        <begin position="188"/>
        <end position="213"/>
    </location>
</feature>
<feature type="transmembrane region" description="Helical" evidence="1">
    <location>
        <begin position="48"/>
        <end position="67"/>
    </location>
</feature>
<reference evidence="2" key="2">
    <citation type="submission" date="2020-09" db="EMBL/GenBank/DDBJ databases">
        <authorList>
            <person name="Sun Q."/>
            <person name="Kim S."/>
        </authorList>
    </citation>
    <scope>NUCLEOTIDE SEQUENCE</scope>
    <source>
        <strain evidence="2">KCTC 32422</strain>
    </source>
</reference>
<dbReference type="AlphaFoldDB" id="A0A918RLW1"/>
<proteinExistence type="predicted"/>
<feature type="transmembrane region" description="Helical" evidence="1">
    <location>
        <begin position="7"/>
        <end position="28"/>
    </location>
</feature>
<protein>
    <recommendedName>
        <fullName evidence="4">Glycerophosphoryl diester phosphodiesterase membrane domain-containing protein</fullName>
    </recommendedName>
</protein>
<name>A0A918RLW1_9SPHN</name>
<keyword evidence="1" id="KW-0472">Membrane</keyword>
<comment type="caution">
    <text evidence="2">The sequence shown here is derived from an EMBL/GenBank/DDBJ whole genome shotgun (WGS) entry which is preliminary data.</text>
</comment>
<reference evidence="2" key="1">
    <citation type="journal article" date="2014" name="Int. J. Syst. Evol. Microbiol.">
        <title>Complete genome sequence of Corynebacterium casei LMG S-19264T (=DSM 44701T), isolated from a smear-ripened cheese.</title>
        <authorList>
            <consortium name="US DOE Joint Genome Institute (JGI-PGF)"/>
            <person name="Walter F."/>
            <person name="Albersmeier A."/>
            <person name="Kalinowski J."/>
            <person name="Ruckert C."/>
        </authorList>
    </citation>
    <scope>NUCLEOTIDE SEQUENCE</scope>
    <source>
        <strain evidence="2">KCTC 32422</strain>
    </source>
</reference>
<feature type="transmembrane region" description="Helical" evidence="1">
    <location>
        <begin position="225"/>
        <end position="249"/>
    </location>
</feature>
<sequence length="266" mass="27384">MLARIGPLIAVTIIGYVAIFALSGGVLASMLPAMLGSAQEGTAQTPDALFAQFGGGIFLLYIVIYAVSFAQQAASCRLCSDRHEASIGGAISAGIKCVPTLFGVAILLLIALLALALVASLGMAGIVAGTESAGLSFVLALLMLAGFIYVFVRLSMILPVVAIDDVRNPITAIGNAWRMTGGNVLRLVLVYLLVLVVMGVLFMVLSALTLGSFNPGAAPSLGNMVGFGVLMLVYGLTVGLYFLALVAAIHRQLADTSVSAVEETFA</sequence>
<evidence type="ECO:0000313" key="2">
    <source>
        <dbReference type="EMBL" id="GHA03375.1"/>
    </source>
</evidence>
<dbReference type="Proteomes" id="UP000634139">
    <property type="component" value="Unassembled WGS sequence"/>
</dbReference>
<evidence type="ECO:0008006" key="4">
    <source>
        <dbReference type="Google" id="ProtNLM"/>
    </source>
</evidence>
<keyword evidence="3" id="KW-1185">Reference proteome</keyword>
<keyword evidence="1" id="KW-0812">Transmembrane</keyword>
<organism evidence="2 3">
    <name type="scientific">Novosphingobium arvoryzae</name>
    <dbReference type="NCBI Taxonomy" id="1256514"/>
    <lineage>
        <taxon>Bacteria</taxon>
        <taxon>Pseudomonadati</taxon>
        <taxon>Pseudomonadota</taxon>
        <taxon>Alphaproteobacteria</taxon>
        <taxon>Sphingomonadales</taxon>
        <taxon>Sphingomonadaceae</taxon>
        <taxon>Novosphingobium</taxon>
    </lineage>
</organism>
<evidence type="ECO:0000313" key="3">
    <source>
        <dbReference type="Proteomes" id="UP000634139"/>
    </source>
</evidence>
<keyword evidence="1" id="KW-1133">Transmembrane helix</keyword>
<gene>
    <name evidence="2" type="ORF">GCM10011617_25520</name>
</gene>
<accession>A0A918RLW1</accession>
<evidence type="ECO:0000256" key="1">
    <source>
        <dbReference type="SAM" id="Phobius"/>
    </source>
</evidence>